<proteinExistence type="inferred from homology"/>
<name>A0AAV9QE12_9PEZI</name>
<gene>
    <name evidence="4" type="primary">MED20</name>
    <name evidence="6" type="ORF">LTR25_003169</name>
</gene>
<evidence type="ECO:0000256" key="5">
    <source>
        <dbReference type="SAM" id="MobiDB-lite"/>
    </source>
</evidence>
<dbReference type="GO" id="GO:0016592">
    <property type="term" value="C:mediator complex"/>
    <property type="evidence" value="ECO:0007669"/>
    <property type="project" value="InterPro"/>
</dbReference>
<dbReference type="InterPro" id="IPR013921">
    <property type="entry name" value="Mediator_Med20"/>
</dbReference>
<feature type="compositionally biased region" description="Polar residues" evidence="5">
    <location>
        <begin position="188"/>
        <end position="200"/>
    </location>
</feature>
<comment type="subcellular location">
    <subcellularLocation>
        <location evidence="1 4">Nucleus</location>
    </subcellularLocation>
</comment>
<organism evidence="6 7">
    <name type="scientific">Vermiconidia calcicola</name>
    <dbReference type="NCBI Taxonomy" id="1690605"/>
    <lineage>
        <taxon>Eukaryota</taxon>
        <taxon>Fungi</taxon>
        <taxon>Dikarya</taxon>
        <taxon>Ascomycota</taxon>
        <taxon>Pezizomycotina</taxon>
        <taxon>Dothideomycetes</taxon>
        <taxon>Dothideomycetidae</taxon>
        <taxon>Mycosphaerellales</taxon>
        <taxon>Extremaceae</taxon>
        <taxon>Vermiconidia</taxon>
    </lineage>
</organism>
<dbReference type="Pfam" id="PF08612">
    <property type="entry name" value="Med20"/>
    <property type="match status" value="1"/>
</dbReference>
<keyword evidence="7" id="KW-1185">Reference proteome</keyword>
<evidence type="ECO:0000256" key="3">
    <source>
        <dbReference type="ARBA" id="ARBA00023242"/>
    </source>
</evidence>
<comment type="caution">
    <text evidence="6">The sequence shown here is derived from an EMBL/GenBank/DDBJ whole genome shotgun (WGS) entry which is preliminary data.</text>
</comment>
<dbReference type="GO" id="GO:0003712">
    <property type="term" value="F:transcription coregulator activity"/>
    <property type="evidence" value="ECO:0007669"/>
    <property type="project" value="InterPro"/>
</dbReference>
<evidence type="ECO:0000256" key="4">
    <source>
        <dbReference type="RuleBase" id="RU364152"/>
    </source>
</evidence>
<dbReference type="EMBL" id="JAXLQG010000004">
    <property type="protein sequence ID" value="KAK5541392.1"/>
    <property type="molecule type" value="Genomic_DNA"/>
</dbReference>
<keyword evidence="4" id="KW-0010">Activator</keyword>
<keyword evidence="3 4" id="KW-0539">Nucleus</keyword>
<accession>A0AAV9QE12</accession>
<evidence type="ECO:0000256" key="2">
    <source>
        <dbReference type="ARBA" id="ARBA00010743"/>
    </source>
</evidence>
<evidence type="ECO:0000256" key="1">
    <source>
        <dbReference type="ARBA" id="ARBA00004123"/>
    </source>
</evidence>
<comment type="subunit">
    <text evidence="4">Component of the Mediator complex.</text>
</comment>
<comment type="similarity">
    <text evidence="2 4">Belongs to the Mediator complex subunit 20 family.</text>
</comment>
<evidence type="ECO:0000313" key="6">
    <source>
        <dbReference type="EMBL" id="KAK5541392.1"/>
    </source>
</evidence>
<feature type="region of interest" description="Disordered" evidence="5">
    <location>
        <begin position="82"/>
        <end position="105"/>
    </location>
</feature>
<keyword evidence="4" id="KW-0804">Transcription</keyword>
<dbReference type="Proteomes" id="UP001345827">
    <property type="component" value="Unassembled WGS sequence"/>
</dbReference>
<comment type="function">
    <text evidence="4">Component of the Mediator complex, a coactivator involved in the regulated transcription of nearly all RNA polymerase II-dependent genes. Mediator functions as a bridge to convey information from gene-specific regulatory proteins to the basal RNA polymerase II transcription machinery. Mediator is recruited to promoters by direct interactions with regulatory proteins and serves as a scaffold for the assembly of a functional preinitiation complex with RNA polymerase II and the general transcription factors.</text>
</comment>
<evidence type="ECO:0000313" key="7">
    <source>
        <dbReference type="Proteomes" id="UP001345827"/>
    </source>
</evidence>
<sequence>MPATALFFLPLPPNQPSPSSALISHISRSLPAEPLPPFSLDHRLFVDTSSLLASADVSQRTSTSILTLSHSPQTTFIGTVLPRKDKPSQAHPPAEQQQQPVPPSLSLTAIPASTAETFTQLIGTKLQPQWAHRQSLVVENGTALSLHNGEWTIRLGDLKAPPRANQPVSIRGMLLEISYNAEPDDPTNETTNGASASTSVSKEDETLVRSVVDSLTEGTGISMANSRAFFRKTQREENGKVAPGTVDWELARLYMDMLRGSRG</sequence>
<dbReference type="AlphaFoldDB" id="A0AAV9QE12"/>
<protein>
    <recommendedName>
        <fullName evidence="4">Mediator of RNA polymerase II transcription subunit 20</fullName>
    </recommendedName>
    <alternativeName>
        <fullName evidence="4">Mediator complex subunit 20</fullName>
    </alternativeName>
</protein>
<keyword evidence="4" id="KW-0805">Transcription regulation</keyword>
<dbReference type="GO" id="GO:0006357">
    <property type="term" value="P:regulation of transcription by RNA polymerase II"/>
    <property type="evidence" value="ECO:0007669"/>
    <property type="project" value="InterPro"/>
</dbReference>
<feature type="region of interest" description="Disordered" evidence="5">
    <location>
        <begin position="180"/>
        <end position="202"/>
    </location>
</feature>
<feature type="compositionally biased region" description="Low complexity" evidence="5">
    <location>
        <begin position="89"/>
        <end position="99"/>
    </location>
</feature>
<reference evidence="6 7" key="1">
    <citation type="submission" date="2023-06" db="EMBL/GenBank/DDBJ databases">
        <title>Black Yeasts Isolated from many extreme environments.</title>
        <authorList>
            <person name="Coleine C."/>
            <person name="Stajich J.E."/>
            <person name="Selbmann L."/>
        </authorList>
    </citation>
    <scope>NUCLEOTIDE SEQUENCE [LARGE SCALE GENOMIC DNA]</scope>
    <source>
        <strain evidence="6 7">CCFEE 5887</strain>
    </source>
</reference>